<feature type="transmembrane region" description="Helical" evidence="1">
    <location>
        <begin position="30"/>
        <end position="51"/>
    </location>
</feature>
<keyword evidence="3" id="KW-1185">Reference proteome</keyword>
<sequence length="143" mass="16141">MNRDFKDTSSDWISRAIDILFCTHPKRTSLGFVVGALIYVIVGVLFAPVWTGIQWVKLSSLKLWHYLIVGLSVMHIPTVRESYSKDSELPKEIEQALCLIKDAEKNGVPKNAIKNMRLELCNSLVKSLSIKPEKGGKNSQQRN</sequence>
<keyword evidence="1" id="KW-1133">Transmembrane helix</keyword>
<keyword evidence="1" id="KW-0472">Membrane</keyword>
<name>A0ABM6LU81_9GAMM</name>
<evidence type="ECO:0000313" key="3">
    <source>
        <dbReference type="Proteomes" id="UP000197717"/>
    </source>
</evidence>
<protein>
    <submittedName>
        <fullName evidence="2">Uncharacterized protein</fullName>
    </submittedName>
</protein>
<evidence type="ECO:0000313" key="2">
    <source>
        <dbReference type="EMBL" id="ASG66072.1"/>
    </source>
</evidence>
<reference evidence="2 3" key="1">
    <citation type="submission" date="2017-06" db="EMBL/GenBank/DDBJ databases">
        <title>Complete genome sequence of Idiomarina piscisalsi strain 10PY1A isolated from soil of Soudi Arabia.</title>
        <authorList>
            <person name="Kim M.-C."/>
            <person name="Jung B.K."/>
            <person name="Budiyanto F."/>
            <person name="Nzila A."/>
            <person name="Shin J.-H."/>
        </authorList>
    </citation>
    <scope>NUCLEOTIDE SEQUENCE [LARGE SCALE GENOMIC DNA]</scope>
    <source>
        <strain evidence="2 3">10PY1A</strain>
    </source>
</reference>
<gene>
    <name evidence="2" type="ORF">CEW91_07880</name>
</gene>
<dbReference type="EMBL" id="CP022133">
    <property type="protein sequence ID" value="ASG66072.1"/>
    <property type="molecule type" value="Genomic_DNA"/>
</dbReference>
<dbReference type="Proteomes" id="UP000197717">
    <property type="component" value="Chromosome"/>
</dbReference>
<dbReference type="RefSeq" id="WP_088768460.1">
    <property type="nucleotide sequence ID" value="NZ_CP022133.1"/>
</dbReference>
<accession>A0ABM6LU81</accession>
<evidence type="ECO:0000256" key="1">
    <source>
        <dbReference type="SAM" id="Phobius"/>
    </source>
</evidence>
<keyword evidence="1" id="KW-0812">Transmembrane</keyword>
<proteinExistence type="predicted"/>
<organism evidence="2 3">
    <name type="scientific">Idiomarina piscisalsi</name>
    <dbReference type="NCBI Taxonomy" id="1096243"/>
    <lineage>
        <taxon>Bacteria</taxon>
        <taxon>Pseudomonadati</taxon>
        <taxon>Pseudomonadota</taxon>
        <taxon>Gammaproteobacteria</taxon>
        <taxon>Alteromonadales</taxon>
        <taxon>Idiomarinaceae</taxon>
        <taxon>Idiomarina</taxon>
    </lineage>
</organism>